<dbReference type="SUPFAM" id="SSF52218">
    <property type="entry name" value="Flavoproteins"/>
    <property type="match status" value="1"/>
</dbReference>
<dbReference type="InterPro" id="IPR052200">
    <property type="entry name" value="Protoporphyrinogen_IX_DH"/>
</dbReference>
<dbReference type="GO" id="GO:0010181">
    <property type="term" value="F:FMN binding"/>
    <property type="evidence" value="ECO:0007669"/>
    <property type="project" value="TreeGrafter"/>
</dbReference>
<dbReference type="EMBL" id="JASZZX010000005">
    <property type="protein sequence ID" value="MDM3926266.1"/>
    <property type="molecule type" value="Genomic_DNA"/>
</dbReference>
<feature type="domain" description="Flavodoxin" evidence="1">
    <location>
        <begin position="5"/>
        <end position="86"/>
    </location>
</feature>
<dbReference type="GO" id="GO:0070819">
    <property type="term" value="F:menaquinone-dependent protoporphyrinogen oxidase activity"/>
    <property type="evidence" value="ECO:0007669"/>
    <property type="project" value="TreeGrafter"/>
</dbReference>
<dbReference type="Pfam" id="PF12724">
    <property type="entry name" value="Flavodoxin_5"/>
    <property type="match status" value="1"/>
</dbReference>
<evidence type="ECO:0000313" key="5">
    <source>
        <dbReference type="Proteomes" id="UP001529272"/>
    </source>
</evidence>
<proteinExistence type="predicted"/>
<protein>
    <submittedName>
        <fullName evidence="2 3">Flavodoxin</fullName>
    </submittedName>
</protein>
<dbReference type="Proteomes" id="UP001529272">
    <property type="component" value="Unassembled WGS sequence"/>
</dbReference>
<evidence type="ECO:0000313" key="4">
    <source>
        <dbReference type="Proteomes" id="UP000198286"/>
    </source>
</evidence>
<keyword evidence="5" id="KW-1185">Reference proteome</keyword>
<reference evidence="3" key="4">
    <citation type="submission" date="2023-06" db="EMBL/GenBank/DDBJ databases">
        <authorList>
            <person name="Spilker T."/>
        </authorList>
    </citation>
    <scope>NUCLEOTIDE SEQUENCE</scope>
    <source>
        <strain evidence="3">FLAC1071</strain>
    </source>
</reference>
<dbReference type="AlphaFoldDB" id="A0A7U5RV52"/>
<dbReference type="PANTHER" id="PTHR38030">
    <property type="entry name" value="PROTOPORPHYRINOGEN IX DEHYDROGENASE [MENAQUINONE]"/>
    <property type="match status" value="1"/>
</dbReference>
<reference evidence="5" key="3">
    <citation type="submission" date="2023-06" db="EMBL/GenBank/DDBJ databases">
        <title>Itaconate inhibition of nontuberculous mycobacteria.</title>
        <authorList>
            <person name="Spilker T."/>
        </authorList>
    </citation>
    <scope>NUCLEOTIDE SEQUENCE [LARGE SCALE GENOMIC DNA]</scope>
    <source>
        <strain evidence="5">FLAC1071</strain>
    </source>
</reference>
<evidence type="ECO:0000313" key="3">
    <source>
        <dbReference type="EMBL" id="MDM3926266.1"/>
    </source>
</evidence>
<name>A0A7U5RV52_MYCIT</name>
<evidence type="ECO:0000313" key="2">
    <source>
        <dbReference type="EMBL" id="ASL15148.1"/>
    </source>
</evidence>
<dbReference type="EMBL" id="CP015267">
    <property type="protein sequence ID" value="ASL15148.1"/>
    <property type="molecule type" value="Genomic_DNA"/>
</dbReference>
<dbReference type="InterPro" id="IPR026816">
    <property type="entry name" value="Flavodoxin_dom"/>
</dbReference>
<gene>
    <name evidence="2" type="ORF">MYCOZU2_02747</name>
    <name evidence="3" type="ORF">QRB35_09530</name>
</gene>
<evidence type="ECO:0000259" key="1">
    <source>
        <dbReference type="Pfam" id="PF12724"/>
    </source>
</evidence>
<dbReference type="Gene3D" id="3.40.50.360">
    <property type="match status" value="1"/>
</dbReference>
<sequence length="172" mass="19009">MKSLIICTSKSHGNTRLVADRMAAVLESEVVAPEAVDPATLRQYGLIGFGSGIYYMGVDARLQNLIRHIPTVDHTRAFTYVTSGAREVPLLSYHKPIRKRLEAKGFEVIGSFSCRGFDTVGPFGLIGGINRGRPDDHDLERAATFAARLRKRVEASPRASMDFQDIDRTLNC</sequence>
<dbReference type="GO" id="GO:0006783">
    <property type="term" value="P:heme biosynthetic process"/>
    <property type="evidence" value="ECO:0007669"/>
    <property type="project" value="TreeGrafter"/>
</dbReference>
<reference evidence="2 4" key="1">
    <citation type="journal article" date="2017" name="Lancet Infect. Dis.">
        <title>Global outbreak of severe Mycobacterium chimaera disease after cardiac surgery: a molecular epidemiological study.</title>
        <authorList>
            <person name="van Ingen J."/>
            <person name="Kohl T."/>
            <person name="Kranzer K."/>
            <person name="Hasse B."/>
            <person name="Keller P."/>
            <person name="Szafranska A."/>
            <person name="Hillemann D."/>
            <person name="Chand M."/>
            <person name="Schreiber P."/>
            <person name="Sommerstein R."/>
            <person name="Berger C."/>
            <person name="Genoni M."/>
            <person name="Ruegg C."/>
            <person name="Troillet N."/>
            <person name="Widmer A.F."/>
            <person name="Becker S.L."/>
            <person name="Herrmann M."/>
            <person name="Eckmanns T."/>
            <person name="Haller S."/>
            <person name="Hoeller C."/>
            <person name="Debast S.B."/>
            <person name="Wolfhagen M.J."/>
            <person name="Hopman J."/>
            <person name="Kluytmans J."/>
            <person name="Langelaar M."/>
            <person name="Notermans D.W."/>
            <person name="ten Oever J."/>
            <person name="van den Barselaar P."/>
            <person name="Vonk A.B.A."/>
            <person name="Vos M.C."/>
            <person name="Ahmed N."/>
            <person name="Brown T."/>
            <person name="Crook D."/>
            <person name="Lamagni T."/>
            <person name="Phin N."/>
            <person name="Smith E.G."/>
            <person name="Zambon M."/>
            <person name="Serr A."/>
            <person name="Goetting T."/>
            <person name="Ebner W."/>
            <person name="Thuermer A."/>
            <person name="Utpatel C."/>
            <person name="Sproer C."/>
            <person name="Bunk B."/>
            <person name="Nubel U."/>
            <person name="Bloemberg G."/>
            <person name="Bottger E."/>
            <person name="Niemann S."/>
            <person name="Wagner D."/>
            <person name="Sax H."/>
        </authorList>
    </citation>
    <scope>NUCLEOTIDE SEQUENCE [LARGE SCALE GENOMIC DNA]</scope>
    <source>
        <strain evidence="2 4">ZUERICH-2</strain>
    </source>
</reference>
<accession>A0A7U5RV52</accession>
<dbReference type="RefSeq" id="WP_089151706.1">
    <property type="nucleotide sequence ID" value="NZ_CP015267.1"/>
</dbReference>
<reference evidence="3 5" key="2">
    <citation type="submission" date="2023-06" db="EMBL/GenBank/DDBJ databases">
        <title>Itaconate inhibition of nontuberculous mycobacteria.</title>
        <authorList>
            <person name="Breen P."/>
            <person name="Zimbric M."/>
            <person name="Caverly L."/>
        </authorList>
    </citation>
    <scope>NUCLEOTIDE SEQUENCE [LARGE SCALE GENOMIC DNA]</scope>
    <source>
        <strain evidence="3 5">FLAC1071</strain>
    </source>
</reference>
<dbReference type="PANTHER" id="PTHR38030:SF2">
    <property type="entry name" value="PROTOPORPHYRINOGEN IX DEHYDROGENASE [QUINONE]"/>
    <property type="match status" value="1"/>
</dbReference>
<dbReference type="InterPro" id="IPR029039">
    <property type="entry name" value="Flavoprotein-like_sf"/>
</dbReference>
<dbReference type="Proteomes" id="UP000198286">
    <property type="component" value="Chromosome"/>
</dbReference>
<organism evidence="2 4">
    <name type="scientific">Mycobacterium intracellulare subsp. chimaera</name>
    <dbReference type="NCBI Taxonomy" id="222805"/>
    <lineage>
        <taxon>Bacteria</taxon>
        <taxon>Bacillati</taxon>
        <taxon>Actinomycetota</taxon>
        <taxon>Actinomycetes</taxon>
        <taxon>Mycobacteriales</taxon>
        <taxon>Mycobacteriaceae</taxon>
        <taxon>Mycobacterium</taxon>
        <taxon>Mycobacterium avium complex (MAC)</taxon>
    </lineage>
</organism>